<dbReference type="InterPro" id="IPR025565">
    <property type="entry name" value="DUF4328"/>
</dbReference>
<comment type="caution">
    <text evidence="3">The sequence shown here is derived from an EMBL/GenBank/DDBJ whole genome shotgun (WGS) entry which is preliminary data.</text>
</comment>
<feature type="transmembrane region" description="Helical" evidence="1">
    <location>
        <begin position="59"/>
        <end position="83"/>
    </location>
</feature>
<keyword evidence="4" id="KW-1185">Reference proteome</keyword>
<protein>
    <submittedName>
        <fullName evidence="3">DUF4328 domain-containing protein</fullName>
    </submittedName>
</protein>
<gene>
    <name evidence="3" type="ORF">ACFSQS_04690</name>
</gene>
<feature type="domain" description="DUF4328" evidence="2">
    <location>
        <begin position="59"/>
        <end position="208"/>
    </location>
</feature>
<feature type="transmembrane region" description="Helical" evidence="1">
    <location>
        <begin position="17"/>
        <end position="36"/>
    </location>
</feature>
<evidence type="ECO:0000259" key="2">
    <source>
        <dbReference type="Pfam" id="PF14219"/>
    </source>
</evidence>
<organism evidence="3 4">
    <name type="scientific">Gelatiniphilus marinus</name>
    <dbReference type="NCBI Taxonomy" id="1759464"/>
    <lineage>
        <taxon>Bacteria</taxon>
        <taxon>Pseudomonadati</taxon>
        <taxon>Bacteroidota</taxon>
        <taxon>Flavobacteriia</taxon>
        <taxon>Flavobacteriales</taxon>
        <taxon>Flavobacteriaceae</taxon>
        <taxon>Gelatiniphilus</taxon>
    </lineage>
</organism>
<evidence type="ECO:0000256" key="1">
    <source>
        <dbReference type="SAM" id="Phobius"/>
    </source>
</evidence>
<name>A0ABW5JQN0_9FLAO</name>
<keyword evidence="1" id="KW-0812">Transmembrane</keyword>
<feature type="transmembrane region" description="Helical" evidence="1">
    <location>
        <begin position="148"/>
        <end position="166"/>
    </location>
</feature>
<evidence type="ECO:0000313" key="3">
    <source>
        <dbReference type="EMBL" id="MFD2534395.1"/>
    </source>
</evidence>
<dbReference type="Pfam" id="PF14219">
    <property type="entry name" value="DUF4328"/>
    <property type="match status" value="1"/>
</dbReference>
<sequence>MENLLVKDNFLRSKHTLILFAILAGTDLLSIGLSYYQNSVLKAYEYGEYSDEYITNLDYATMFLAIFKFICIISLIVLFIKWFRRAYANLIRLDIGMDYTENAAVWGYFIPFVNWVRPVKTMKEIYLKTQKAIKAYDSTLVLDQNTSFIVLWWILYIVNGVVGNFASKAMNRATTIDEFIDANNFYMVSDLVDILSIALAVIVIQKISKLELSLKKTDRSVSLIDQIGTQ</sequence>
<dbReference type="Proteomes" id="UP001597441">
    <property type="component" value="Unassembled WGS sequence"/>
</dbReference>
<keyword evidence="1" id="KW-0472">Membrane</keyword>
<accession>A0ABW5JQN0</accession>
<dbReference type="RefSeq" id="WP_388014848.1">
    <property type="nucleotide sequence ID" value="NZ_JBHUDT010000001.1"/>
</dbReference>
<proteinExistence type="predicted"/>
<dbReference type="EMBL" id="JBHULK010000001">
    <property type="protein sequence ID" value="MFD2534395.1"/>
    <property type="molecule type" value="Genomic_DNA"/>
</dbReference>
<evidence type="ECO:0000313" key="4">
    <source>
        <dbReference type="Proteomes" id="UP001597441"/>
    </source>
</evidence>
<reference evidence="4" key="1">
    <citation type="journal article" date="2019" name="Int. J. Syst. Evol. Microbiol.">
        <title>The Global Catalogue of Microorganisms (GCM) 10K type strain sequencing project: providing services to taxonomists for standard genome sequencing and annotation.</title>
        <authorList>
            <consortium name="The Broad Institute Genomics Platform"/>
            <consortium name="The Broad Institute Genome Sequencing Center for Infectious Disease"/>
            <person name="Wu L."/>
            <person name="Ma J."/>
        </authorList>
    </citation>
    <scope>NUCLEOTIDE SEQUENCE [LARGE SCALE GENOMIC DNA]</scope>
    <source>
        <strain evidence="4">KCTC 42903</strain>
    </source>
</reference>
<keyword evidence="1" id="KW-1133">Transmembrane helix</keyword>